<proteinExistence type="predicted"/>
<evidence type="ECO:0000313" key="2">
    <source>
        <dbReference type="EMBL" id="KAJ0222291.1"/>
    </source>
</evidence>
<keyword evidence="3" id="KW-1185">Reference proteome</keyword>
<dbReference type="InterPro" id="IPR004252">
    <property type="entry name" value="Probable_transposase_24"/>
</dbReference>
<sequence>MVPVLLFGKPVGEEGNELTQFLGTLVRMADYVGIQYEDWRKVPMDKKEDMYSIVKVNSKRWKGSLKARAYDPSLTVDEIVAKEIKNDSRVNPEKFKELVTRWFTPEYKMTCDVKRMSRLKMQEPHVTWTKSFARLAHEEAAINDGVYPSRGKIYKITRTHKDGSIVNDNVAQIMTSLQVVSSDSTNTQQTEDDYSNDDYSKVKGPEKHGYIRCVGRMPGVKDNNVSCSTDPQTIEQLKDGLTRTQHALNVLFNLVKDHIPNANLSGMLNNLNLEVPNNLSMVPNISPLGNRRASSESNHN</sequence>
<dbReference type="AlphaFoldDB" id="A0A9R1XQS0"/>
<gene>
    <name evidence="2" type="ORF">LSAT_V11C200100170</name>
</gene>
<protein>
    <submittedName>
        <fullName evidence="2">Uncharacterized protein</fullName>
    </submittedName>
</protein>
<dbReference type="Pfam" id="PF03004">
    <property type="entry name" value="Transposase_24"/>
    <property type="match status" value="1"/>
</dbReference>
<name>A0A9R1XQS0_LACSA</name>
<accession>A0A9R1XQS0</accession>
<dbReference type="PANTHER" id="PTHR33144">
    <property type="entry name" value="OS10G0409366 PROTEIN-RELATED"/>
    <property type="match status" value="1"/>
</dbReference>
<dbReference type="EMBL" id="NBSK02000002">
    <property type="protein sequence ID" value="KAJ0222291.1"/>
    <property type="molecule type" value="Genomic_DNA"/>
</dbReference>
<evidence type="ECO:0000256" key="1">
    <source>
        <dbReference type="SAM" id="MobiDB-lite"/>
    </source>
</evidence>
<evidence type="ECO:0000313" key="3">
    <source>
        <dbReference type="Proteomes" id="UP000235145"/>
    </source>
</evidence>
<comment type="caution">
    <text evidence="2">The sequence shown here is derived from an EMBL/GenBank/DDBJ whole genome shotgun (WGS) entry which is preliminary data.</text>
</comment>
<dbReference type="PANTHER" id="PTHR33144:SF50">
    <property type="entry name" value="OS03G0714750 PROTEIN"/>
    <property type="match status" value="1"/>
</dbReference>
<dbReference type="Proteomes" id="UP000235145">
    <property type="component" value="Unassembled WGS sequence"/>
</dbReference>
<feature type="region of interest" description="Disordered" evidence="1">
    <location>
        <begin position="181"/>
        <end position="201"/>
    </location>
</feature>
<organism evidence="2 3">
    <name type="scientific">Lactuca sativa</name>
    <name type="common">Garden lettuce</name>
    <dbReference type="NCBI Taxonomy" id="4236"/>
    <lineage>
        <taxon>Eukaryota</taxon>
        <taxon>Viridiplantae</taxon>
        <taxon>Streptophyta</taxon>
        <taxon>Embryophyta</taxon>
        <taxon>Tracheophyta</taxon>
        <taxon>Spermatophyta</taxon>
        <taxon>Magnoliopsida</taxon>
        <taxon>eudicotyledons</taxon>
        <taxon>Gunneridae</taxon>
        <taxon>Pentapetalae</taxon>
        <taxon>asterids</taxon>
        <taxon>campanulids</taxon>
        <taxon>Asterales</taxon>
        <taxon>Asteraceae</taxon>
        <taxon>Cichorioideae</taxon>
        <taxon>Cichorieae</taxon>
        <taxon>Lactucinae</taxon>
        <taxon>Lactuca</taxon>
    </lineage>
</organism>
<reference evidence="2 3" key="1">
    <citation type="journal article" date="2017" name="Nat. Commun.">
        <title>Genome assembly with in vitro proximity ligation data and whole-genome triplication in lettuce.</title>
        <authorList>
            <person name="Reyes-Chin-Wo S."/>
            <person name="Wang Z."/>
            <person name="Yang X."/>
            <person name="Kozik A."/>
            <person name="Arikit S."/>
            <person name="Song C."/>
            <person name="Xia L."/>
            <person name="Froenicke L."/>
            <person name="Lavelle D.O."/>
            <person name="Truco M.J."/>
            <person name="Xia R."/>
            <person name="Zhu S."/>
            <person name="Xu C."/>
            <person name="Xu H."/>
            <person name="Xu X."/>
            <person name="Cox K."/>
            <person name="Korf I."/>
            <person name="Meyers B.C."/>
            <person name="Michelmore R.W."/>
        </authorList>
    </citation>
    <scope>NUCLEOTIDE SEQUENCE [LARGE SCALE GENOMIC DNA]</scope>
    <source>
        <strain evidence="3">cv. Salinas</strain>
        <tissue evidence="2">Seedlings</tissue>
    </source>
</reference>